<evidence type="ECO:0000256" key="2">
    <source>
        <dbReference type="ARBA" id="ARBA00022448"/>
    </source>
</evidence>
<dbReference type="RefSeq" id="WP_066563362.1">
    <property type="nucleotide sequence ID" value="NZ_CP015622.1"/>
</dbReference>
<feature type="transmembrane region" description="Helical" evidence="7">
    <location>
        <begin position="362"/>
        <end position="380"/>
    </location>
</feature>
<feature type="transmembrane region" description="Helical" evidence="7">
    <location>
        <begin position="335"/>
        <end position="356"/>
    </location>
</feature>
<accession>A0A172QQA6</accession>
<reference evidence="9 10" key="1">
    <citation type="submission" date="2016-05" db="EMBL/GenBank/DDBJ databases">
        <title>Complete genome sequence of Corynebacterium crudilactis, a new Corynebacterium species isolated from raw cow's milk.</title>
        <authorList>
            <person name="Christian R."/>
            <person name="Zimmermann J."/>
            <person name="Lipski A."/>
            <person name="Kalinowski J."/>
        </authorList>
    </citation>
    <scope>NUCLEOTIDE SEQUENCE [LARGE SCALE GENOMIC DNA]</scope>
    <source>
        <strain evidence="9 10">JZ16</strain>
    </source>
</reference>
<keyword evidence="5 7" id="KW-1133">Transmembrane helix</keyword>
<feature type="domain" description="Major facilitator superfamily (MFS) profile" evidence="8">
    <location>
        <begin position="9"/>
        <end position="386"/>
    </location>
</feature>
<dbReference type="InterPro" id="IPR020846">
    <property type="entry name" value="MFS_dom"/>
</dbReference>
<evidence type="ECO:0000256" key="4">
    <source>
        <dbReference type="ARBA" id="ARBA00022692"/>
    </source>
</evidence>
<feature type="transmembrane region" description="Helical" evidence="7">
    <location>
        <begin position="100"/>
        <end position="121"/>
    </location>
</feature>
<feature type="transmembrane region" description="Helical" evidence="7">
    <location>
        <begin position="159"/>
        <end position="180"/>
    </location>
</feature>
<feature type="transmembrane region" description="Helical" evidence="7">
    <location>
        <begin position="12"/>
        <end position="34"/>
    </location>
</feature>
<evidence type="ECO:0000256" key="6">
    <source>
        <dbReference type="ARBA" id="ARBA00023136"/>
    </source>
</evidence>
<feature type="transmembrane region" description="Helical" evidence="7">
    <location>
        <begin position="208"/>
        <end position="230"/>
    </location>
</feature>
<dbReference type="OrthoDB" id="5242249at2"/>
<keyword evidence="3" id="KW-1003">Cell membrane</keyword>
<dbReference type="GO" id="GO:0005886">
    <property type="term" value="C:plasma membrane"/>
    <property type="evidence" value="ECO:0007669"/>
    <property type="project" value="UniProtKB-SubCell"/>
</dbReference>
<evidence type="ECO:0000256" key="7">
    <source>
        <dbReference type="SAM" id="Phobius"/>
    </source>
</evidence>
<dbReference type="EMBL" id="CP015622">
    <property type="protein sequence ID" value="ANE02858.1"/>
    <property type="molecule type" value="Genomic_DNA"/>
</dbReference>
<dbReference type="PROSITE" id="PS50850">
    <property type="entry name" value="MFS"/>
    <property type="match status" value="1"/>
</dbReference>
<proteinExistence type="predicted"/>
<dbReference type="Pfam" id="PF07690">
    <property type="entry name" value="MFS_1"/>
    <property type="match status" value="1"/>
</dbReference>
<dbReference type="KEGG" id="ccjz:ccrud_00535"/>
<evidence type="ECO:0000313" key="9">
    <source>
        <dbReference type="EMBL" id="ANE02858.1"/>
    </source>
</evidence>
<keyword evidence="2" id="KW-0813">Transport</keyword>
<evidence type="ECO:0000259" key="8">
    <source>
        <dbReference type="PROSITE" id="PS50850"/>
    </source>
</evidence>
<feature type="transmembrane region" description="Helical" evidence="7">
    <location>
        <begin position="40"/>
        <end position="62"/>
    </location>
</feature>
<dbReference type="SUPFAM" id="SSF103473">
    <property type="entry name" value="MFS general substrate transporter"/>
    <property type="match status" value="1"/>
</dbReference>
<feature type="transmembrane region" description="Helical" evidence="7">
    <location>
        <begin position="133"/>
        <end position="153"/>
    </location>
</feature>
<sequence>MRSGNADRVFMGVALLLFTAGWAANHFASVLVLIREQTDISSVLVNGAFGIYALGLLPSLLAGGMLADRFGARMVVLSGGLLSALGNLWLLAFHDGAEQLLIGRFIVGLGVGLVVSAGTAWAGRLRGANGVTLAGIILTAGFMMGPIVASTLGVASTSIIVPFGLSVALSLLAVVAGWLYGDARSGPAPTTPKVAAGVVGQTRSMRKALAVSLPMAVWVFSCVTTSLVVLSARTASNFDNAILLPGIAAAIAFSAGLSAQFLGRKFAWGRGTGIVGAICALAGYTIAALAGESVPVWLFVTCSILLGTAYGLCLREGLLGIETYTPIERRGTGIGIYYVFTYLGFGLPVLLDALLPHVGASLPLYLLAALALGSAAIRSVQIKRGYVI</sequence>
<feature type="transmembrane region" description="Helical" evidence="7">
    <location>
        <begin position="242"/>
        <end position="262"/>
    </location>
</feature>
<dbReference type="STRING" id="1652495.ccrud_00535"/>
<evidence type="ECO:0000313" key="10">
    <source>
        <dbReference type="Proteomes" id="UP000076929"/>
    </source>
</evidence>
<evidence type="ECO:0000256" key="5">
    <source>
        <dbReference type="ARBA" id="ARBA00022989"/>
    </source>
</evidence>
<keyword evidence="10" id="KW-1185">Reference proteome</keyword>
<evidence type="ECO:0000256" key="3">
    <source>
        <dbReference type="ARBA" id="ARBA00022475"/>
    </source>
</evidence>
<keyword evidence="6 7" id="KW-0472">Membrane</keyword>
<dbReference type="AlphaFoldDB" id="A0A172QQA6"/>
<dbReference type="Proteomes" id="UP000076929">
    <property type="component" value="Chromosome"/>
</dbReference>
<feature type="transmembrane region" description="Helical" evidence="7">
    <location>
        <begin position="274"/>
        <end position="290"/>
    </location>
</feature>
<comment type="subcellular location">
    <subcellularLocation>
        <location evidence="1">Cell membrane</location>
        <topology evidence="1">Multi-pass membrane protein</topology>
    </subcellularLocation>
</comment>
<dbReference type="InterPro" id="IPR036259">
    <property type="entry name" value="MFS_trans_sf"/>
</dbReference>
<dbReference type="PANTHER" id="PTHR23517">
    <property type="entry name" value="RESISTANCE PROTEIN MDTM, PUTATIVE-RELATED-RELATED"/>
    <property type="match status" value="1"/>
</dbReference>
<organism evidence="9 10">
    <name type="scientific">Corynebacterium crudilactis</name>
    <dbReference type="NCBI Taxonomy" id="1652495"/>
    <lineage>
        <taxon>Bacteria</taxon>
        <taxon>Bacillati</taxon>
        <taxon>Actinomycetota</taxon>
        <taxon>Actinomycetes</taxon>
        <taxon>Mycobacteriales</taxon>
        <taxon>Corynebacteriaceae</taxon>
        <taxon>Corynebacterium</taxon>
    </lineage>
</organism>
<dbReference type="GO" id="GO:0022857">
    <property type="term" value="F:transmembrane transporter activity"/>
    <property type="evidence" value="ECO:0007669"/>
    <property type="project" value="InterPro"/>
</dbReference>
<evidence type="ECO:0000256" key="1">
    <source>
        <dbReference type="ARBA" id="ARBA00004651"/>
    </source>
</evidence>
<keyword evidence="4 7" id="KW-0812">Transmembrane</keyword>
<dbReference type="InterPro" id="IPR011701">
    <property type="entry name" value="MFS"/>
</dbReference>
<dbReference type="Gene3D" id="1.20.1250.20">
    <property type="entry name" value="MFS general substrate transporter like domains"/>
    <property type="match status" value="1"/>
</dbReference>
<protein>
    <submittedName>
        <fullName evidence="9">MFS transporter permease</fullName>
    </submittedName>
</protein>
<name>A0A172QQA6_9CORY</name>
<feature type="transmembrane region" description="Helical" evidence="7">
    <location>
        <begin position="296"/>
        <end position="314"/>
    </location>
</feature>
<gene>
    <name evidence="9" type="ORF">ccrud_00535</name>
</gene>
<dbReference type="InterPro" id="IPR050171">
    <property type="entry name" value="MFS_Transporters"/>
</dbReference>
<feature type="transmembrane region" description="Helical" evidence="7">
    <location>
        <begin position="74"/>
        <end position="94"/>
    </location>
</feature>